<comment type="caution">
    <text evidence="1">The sequence shown here is derived from an EMBL/GenBank/DDBJ whole genome shotgun (WGS) entry which is preliminary data.</text>
</comment>
<protein>
    <submittedName>
        <fullName evidence="1">Uncharacterized protein</fullName>
    </submittedName>
</protein>
<accession>I7J5D3</accession>
<sequence>MAGIGFFIKPIGGFILGAGDAVISNAVTNAYQVSSVSQFNNRIIRKIGEVYDGSSWVPLAEFQRWEEYWQKYTYTYDNQGVETNSFRYVSFPGASGSILLPNVPTKIQKYVDYDDNSKLSSITYERWLMNRGYYVYKYNEWGDNILIDNSNWWQNYVNSKTIQP</sequence>
<evidence type="ECO:0000313" key="1">
    <source>
        <dbReference type="EMBL" id="CCJ33666.1"/>
    </source>
</evidence>
<organism evidence="1 2">
    <name type="scientific">Caloramator australicus RC3</name>
    <dbReference type="NCBI Taxonomy" id="857293"/>
    <lineage>
        <taxon>Bacteria</taxon>
        <taxon>Bacillati</taxon>
        <taxon>Bacillota</taxon>
        <taxon>Clostridia</taxon>
        <taxon>Eubacteriales</taxon>
        <taxon>Clostridiaceae</taxon>
        <taxon>Caloramator</taxon>
    </lineage>
</organism>
<dbReference type="OrthoDB" id="9838670at2"/>
<name>I7J5D3_9CLOT</name>
<gene>
    <name evidence="1" type="ORF">CAAU_1582</name>
</gene>
<proteinExistence type="predicted"/>
<reference evidence="1 2" key="1">
    <citation type="journal article" date="2011" name="J. Bacteriol.">
        <title>Draft genome sequence of Caloramator australicus strain RC3T, a thermoanaerobe from the Great Artesian Basin of Australia.</title>
        <authorList>
            <person name="Ogg C.D."/>
            <person name="Patel B.K.C."/>
        </authorList>
    </citation>
    <scope>NUCLEOTIDE SEQUENCE [LARGE SCALE GENOMIC DNA]</scope>
    <source>
        <strain evidence="1 2">RC3</strain>
    </source>
</reference>
<dbReference type="Proteomes" id="UP000007652">
    <property type="component" value="Unassembled WGS sequence"/>
</dbReference>
<dbReference type="RefSeq" id="WP_008908930.1">
    <property type="nucleotide sequence ID" value="NZ_CAKP01000082.1"/>
</dbReference>
<keyword evidence="2" id="KW-1185">Reference proteome</keyword>
<dbReference type="EMBL" id="CAKP01000082">
    <property type="protein sequence ID" value="CCJ33666.1"/>
    <property type="molecule type" value="Genomic_DNA"/>
</dbReference>
<dbReference type="AlphaFoldDB" id="I7J5D3"/>
<evidence type="ECO:0000313" key="2">
    <source>
        <dbReference type="Proteomes" id="UP000007652"/>
    </source>
</evidence>